<feature type="domain" description="HTH myb-type" evidence="9">
    <location>
        <begin position="61"/>
        <end position="115"/>
    </location>
</feature>
<dbReference type="InterPro" id="IPR017930">
    <property type="entry name" value="Myb_dom"/>
</dbReference>
<dbReference type="Gene3D" id="1.10.10.60">
    <property type="entry name" value="Homeodomain-like"/>
    <property type="match status" value="1"/>
</dbReference>
<evidence type="ECO:0000256" key="1">
    <source>
        <dbReference type="ARBA" id="ARBA00004123"/>
    </source>
</evidence>
<feature type="region of interest" description="Disordered" evidence="6">
    <location>
        <begin position="452"/>
        <end position="474"/>
    </location>
</feature>
<keyword evidence="2" id="KW-0805">Transcription regulation</keyword>
<sequence length="474" mass="51958">MWTFSSLSKAPSVHYLSKRSLSLRKKKPMTSSLSSNPVETSTDLTETTTEAPEKKVRKAYTISKSRQSWTEGEHDKFLEALQLFDRDWKKIEDFVGSKTVIQIRSHAQKYFLKVEKNGTFAHVPPPRPKRKAAHPYPQKASKNAQMSLHVSMSFPPQINDVPGYPSWDDDTSALLSIAVSEVILPKDEIDTLFVIELNGSTSAVSPSASGIGSSSRTLSDSEGLTPVNQAPSMQGEVHCFAGGEDATASDCSIAGDIRLNRSWLSLRTKPNAFSSWPSSQSHHQQPPNNLPPSSSAASGSSALLSLLPPLPRAQALLQQTSILTSKLFDVSPNRALWLSAFRGSLPSFLSSFHSLPPPLEIPKPSSTNEILSQFNSLQTHLFEAVTDLQEILDLQDEDAKQKVAREVKSKDSSLLSFANKLKEAERLKLKDILAYAHKISYTTFAPPEFGAGQAPLRGALPPAPQDEQMRASQL</sequence>
<dbReference type="FunFam" id="1.10.10.60:FF:000023">
    <property type="entry name" value="protein REVEILLE 6 isoform X1"/>
    <property type="match status" value="1"/>
</dbReference>
<proteinExistence type="predicted"/>
<keyword evidence="3" id="KW-0238">DNA-binding</keyword>
<gene>
    <name evidence="10" type="ORF">DARMORV10_A03P00930.1</name>
</gene>
<evidence type="ECO:0000256" key="6">
    <source>
        <dbReference type="SAM" id="MobiDB-lite"/>
    </source>
</evidence>
<dbReference type="PROSITE" id="PS51293">
    <property type="entry name" value="SANT"/>
    <property type="match status" value="1"/>
</dbReference>
<dbReference type="PANTHER" id="PTHR12802:SF119">
    <property type="entry name" value="BNAA03G00640D PROTEIN"/>
    <property type="match status" value="1"/>
</dbReference>
<keyword evidence="5" id="KW-0539">Nucleus</keyword>
<evidence type="ECO:0000259" key="9">
    <source>
        <dbReference type="PROSITE" id="PS51294"/>
    </source>
</evidence>
<keyword evidence="4" id="KW-0804">Transcription</keyword>
<feature type="compositionally biased region" description="Low complexity" evidence="6">
    <location>
        <begin position="39"/>
        <end position="50"/>
    </location>
</feature>
<reference evidence="10" key="1">
    <citation type="submission" date="2021-01" db="EMBL/GenBank/DDBJ databases">
        <authorList>
            <consortium name="Genoscope - CEA"/>
            <person name="William W."/>
        </authorList>
    </citation>
    <scope>NUCLEOTIDE SEQUENCE</scope>
</reference>
<feature type="domain" description="Myb-like" evidence="7">
    <location>
        <begin position="61"/>
        <end position="111"/>
    </location>
</feature>
<feature type="compositionally biased region" description="Polar residues" evidence="6">
    <location>
        <begin position="29"/>
        <end position="38"/>
    </location>
</feature>
<dbReference type="Pfam" id="PF00249">
    <property type="entry name" value="Myb_DNA-binding"/>
    <property type="match status" value="1"/>
</dbReference>
<dbReference type="SUPFAM" id="SSF46689">
    <property type="entry name" value="Homeodomain-like"/>
    <property type="match status" value="1"/>
</dbReference>
<dbReference type="PANTHER" id="PTHR12802">
    <property type="entry name" value="SWI/SNF COMPLEX-RELATED"/>
    <property type="match status" value="1"/>
</dbReference>
<dbReference type="InterPro" id="IPR006447">
    <property type="entry name" value="Myb_dom_plants"/>
</dbReference>
<dbReference type="CDD" id="cd00167">
    <property type="entry name" value="SANT"/>
    <property type="match status" value="1"/>
</dbReference>
<evidence type="ECO:0000256" key="5">
    <source>
        <dbReference type="ARBA" id="ARBA00023242"/>
    </source>
</evidence>
<accession>A0A816UZZ1</accession>
<dbReference type="GO" id="GO:0010468">
    <property type="term" value="P:regulation of gene expression"/>
    <property type="evidence" value="ECO:0007669"/>
    <property type="project" value="UniProtKB-ARBA"/>
</dbReference>
<dbReference type="AlphaFoldDB" id="A0A816UZZ1"/>
<evidence type="ECO:0000256" key="4">
    <source>
        <dbReference type="ARBA" id="ARBA00023163"/>
    </source>
</evidence>
<evidence type="ECO:0000256" key="3">
    <source>
        <dbReference type="ARBA" id="ARBA00023125"/>
    </source>
</evidence>
<evidence type="ECO:0000259" key="8">
    <source>
        <dbReference type="PROSITE" id="PS51293"/>
    </source>
</evidence>
<dbReference type="InterPro" id="IPR017884">
    <property type="entry name" value="SANT_dom"/>
</dbReference>
<evidence type="ECO:0000256" key="2">
    <source>
        <dbReference type="ARBA" id="ARBA00023015"/>
    </source>
</evidence>
<dbReference type="Proteomes" id="UP001295469">
    <property type="component" value="Chromosome A03"/>
</dbReference>
<dbReference type="PROSITE" id="PS51294">
    <property type="entry name" value="HTH_MYB"/>
    <property type="match status" value="1"/>
</dbReference>
<feature type="region of interest" description="Disordered" evidence="6">
    <location>
        <begin position="274"/>
        <end position="297"/>
    </location>
</feature>
<comment type="subcellular location">
    <subcellularLocation>
        <location evidence="1">Nucleus</location>
    </subcellularLocation>
</comment>
<dbReference type="SMART" id="SM00717">
    <property type="entry name" value="SANT"/>
    <property type="match status" value="1"/>
</dbReference>
<feature type="compositionally biased region" description="Low complexity" evidence="6">
    <location>
        <begin position="202"/>
        <end position="221"/>
    </location>
</feature>
<dbReference type="InterPro" id="IPR009057">
    <property type="entry name" value="Homeodomain-like_sf"/>
</dbReference>
<dbReference type="GO" id="GO:0003677">
    <property type="term" value="F:DNA binding"/>
    <property type="evidence" value="ECO:0007669"/>
    <property type="project" value="UniProtKB-KW"/>
</dbReference>
<organism evidence="10">
    <name type="scientific">Brassica napus</name>
    <name type="common">Rape</name>
    <dbReference type="NCBI Taxonomy" id="3708"/>
    <lineage>
        <taxon>Eukaryota</taxon>
        <taxon>Viridiplantae</taxon>
        <taxon>Streptophyta</taxon>
        <taxon>Embryophyta</taxon>
        <taxon>Tracheophyta</taxon>
        <taxon>Spermatophyta</taxon>
        <taxon>Magnoliopsida</taxon>
        <taxon>eudicotyledons</taxon>
        <taxon>Gunneridae</taxon>
        <taxon>Pentapetalae</taxon>
        <taxon>rosids</taxon>
        <taxon>malvids</taxon>
        <taxon>Brassicales</taxon>
        <taxon>Brassicaceae</taxon>
        <taxon>Brassiceae</taxon>
        <taxon>Brassica</taxon>
    </lineage>
</organism>
<protein>
    <submittedName>
        <fullName evidence="10">(rape) hypothetical protein</fullName>
    </submittedName>
</protein>
<feature type="domain" description="SANT" evidence="8">
    <location>
        <begin position="64"/>
        <end position="117"/>
    </location>
</feature>
<feature type="region of interest" description="Disordered" evidence="6">
    <location>
        <begin position="22"/>
        <end position="58"/>
    </location>
</feature>
<evidence type="ECO:0000259" key="7">
    <source>
        <dbReference type="PROSITE" id="PS50090"/>
    </source>
</evidence>
<dbReference type="EMBL" id="HG994357">
    <property type="protein sequence ID" value="CAF2118236.1"/>
    <property type="molecule type" value="Genomic_DNA"/>
</dbReference>
<dbReference type="PROSITE" id="PS50090">
    <property type="entry name" value="MYB_LIKE"/>
    <property type="match status" value="1"/>
</dbReference>
<dbReference type="InterPro" id="IPR001005">
    <property type="entry name" value="SANT/Myb"/>
</dbReference>
<dbReference type="GO" id="GO:0005634">
    <property type="term" value="C:nucleus"/>
    <property type="evidence" value="ECO:0007669"/>
    <property type="project" value="UniProtKB-SubCell"/>
</dbReference>
<evidence type="ECO:0000313" key="10">
    <source>
        <dbReference type="EMBL" id="CAF2118236.1"/>
    </source>
</evidence>
<name>A0A816UZZ1_BRANA</name>
<dbReference type="NCBIfam" id="TIGR01557">
    <property type="entry name" value="myb_SHAQKYF"/>
    <property type="match status" value="1"/>
</dbReference>
<feature type="region of interest" description="Disordered" evidence="6">
    <location>
        <begin position="202"/>
        <end position="230"/>
    </location>
</feature>